<dbReference type="InterPro" id="IPR023444">
    <property type="entry name" value="L-Rhamnon_dehydrat"/>
</dbReference>
<comment type="similarity">
    <text evidence="4">Belongs to the mandelate racemase/muconate lactonizing enzyme family. RhamD subfamily.</text>
</comment>
<dbReference type="InterPro" id="IPR029065">
    <property type="entry name" value="Enolase_C-like"/>
</dbReference>
<organism evidence="9 10">
    <name type="scientific">Arsenicitalea aurantiaca</name>
    <dbReference type="NCBI Taxonomy" id="1783274"/>
    <lineage>
        <taxon>Bacteria</taxon>
        <taxon>Pseudomonadati</taxon>
        <taxon>Pseudomonadota</taxon>
        <taxon>Alphaproteobacteria</taxon>
        <taxon>Hyphomicrobiales</taxon>
        <taxon>Devosiaceae</taxon>
        <taxon>Arsenicitalea</taxon>
    </lineage>
</organism>
<reference evidence="9 10" key="1">
    <citation type="journal article" date="2016" name="Int. J. Syst. Evol. Microbiol.">
        <title>Arsenicitalea aurantiaca gen. nov., sp. nov., a new member of the family Hyphomicrobiaceae, isolated from high-arsenic sediment.</title>
        <authorList>
            <person name="Mu Y."/>
            <person name="Zhou L."/>
            <person name="Zeng X.C."/>
            <person name="Liu L."/>
            <person name="Pan Y."/>
            <person name="Chen X."/>
            <person name="Wang J."/>
            <person name="Li S."/>
            <person name="Li W.J."/>
            <person name="Wang Y."/>
        </authorList>
    </citation>
    <scope>NUCLEOTIDE SEQUENCE [LARGE SCALE GENOMIC DNA]</scope>
    <source>
        <strain evidence="9 10">42-50</strain>
    </source>
</reference>
<comment type="cofactor">
    <cofactor evidence="1">
        <name>Mg(2+)</name>
        <dbReference type="ChEBI" id="CHEBI:18420"/>
    </cofactor>
</comment>
<gene>
    <name evidence="9" type="ORF">EMQ25_02585</name>
</gene>
<dbReference type="OrthoDB" id="9802699at2"/>
<dbReference type="InterPro" id="IPR046945">
    <property type="entry name" value="RHMD-like"/>
</dbReference>
<dbReference type="Gene3D" id="3.20.20.120">
    <property type="entry name" value="Enolase-like C-terminal domain"/>
    <property type="match status" value="1"/>
</dbReference>
<keyword evidence="9" id="KW-0456">Lyase</keyword>
<dbReference type="EC" id="4.2.1.90" evidence="6"/>
<evidence type="ECO:0000313" key="9">
    <source>
        <dbReference type="EMBL" id="RUT34864.1"/>
    </source>
</evidence>
<protein>
    <recommendedName>
        <fullName evidence="7">L-rhamnonate dehydratase</fullName>
        <ecNumber evidence="6">4.2.1.90</ecNumber>
    </recommendedName>
</protein>
<dbReference type="Proteomes" id="UP000281547">
    <property type="component" value="Unassembled WGS sequence"/>
</dbReference>
<dbReference type="SFLD" id="SFLDG00179">
    <property type="entry name" value="mandelate_racemase"/>
    <property type="match status" value="1"/>
</dbReference>
<dbReference type="CDD" id="cd03327">
    <property type="entry name" value="MR_like_2"/>
    <property type="match status" value="1"/>
</dbReference>
<sequence length="394" mass="43661">MPSRFEIADIRVSLVRSEGDGGDYFQQAQGHWLIDTLIANPMSGYPQWKASRASWGVGVLGSLVVEIEATDGTVGVATGFGGVPAAWLVTHHFARFLRGEDARNVNKIWDQLFRASLPYGRKGLAVATISVVDLALWDLLGKLRDEPVYNLIGGLSRDEISFYCTGPRPEAVKALGFWGGKVPLPHGHFDGEEGLRRNVEFLAAHREAVGPDFPLMVDCYMALTVPYAIRLAEACKPLDIYWWEEVLPPDDIEGYRLLKQAHPTLKWTTGEHEYSRYGFRRLVEERTIDILQPDVMWVGGLTELLRIAAHASAYDVPVIPHGSGPYSYHFIASQPQSPFCEYVAASPDGRAIRPVFGKLFDGEDLPQNGRLKPSPAPGFGMTLADRSLLEPFRG</sequence>
<dbReference type="SUPFAM" id="SSF51604">
    <property type="entry name" value="Enolase C-terminal domain-like"/>
    <property type="match status" value="1"/>
</dbReference>
<comment type="caution">
    <text evidence="9">The sequence shown here is derived from an EMBL/GenBank/DDBJ whole genome shotgun (WGS) entry which is preliminary data.</text>
</comment>
<evidence type="ECO:0000256" key="3">
    <source>
        <dbReference type="ARBA" id="ARBA00022842"/>
    </source>
</evidence>
<comment type="subunit">
    <text evidence="5">Homooctamer; tetramer of dimers.</text>
</comment>
<feature type="domain" description="Mandelate racemase/muconate lactonizing enzyme C-terminal" evidence="8">
    <location>
        <begin position="169"/>
        <end position="265"/>
    </location>
</feature>
<evidence type="ECO:0000256" key="7">
    <source>
        <dbReference type="ARBA" id="ARBA00074351"/>
    </source>
</evidence>
<dbReference type="PANTHER" id="PTHR13794">
    <property type="entry name" value="ENOLASE SUPERFAMILY, MANDELATE RACEMASE"/>
    <property type="match status" value="1"/>
</dbReference>
<evidence type="ECO:0000256" key="4">
    <source>
        <dbReference type="ARBA" id="ARBA00061339"/>
    </source>
</evidence>
<dbReference type="Pfam" id="PF13378">
    <property type="entry name" value="MR_MLE_C"/>
    <property type="match status" value="1"/>
</dbReference>
<evidence type="ECO:0000256" key="1">
    <source>
        <dbReference type="ARBA" id="ARBA00001946"/>
    </source>
</evidence>
<dbReference type="GO" id="GO:0000287">
    <property type="term" value="F:magnesium ion binding"/>
    <property type="evidence" value="ECO:0007669"/>
    <property type="project" value="TreeGrafter"/>
</dbReference>
<dbReference type="EMBL" id="RZNJ01000001">
    <property type="protein sequence ID" value="RUT34864.1"/>
    <property type="molecule type" value="Genomic_DNA"/>
</dbReference>
<dbReference type="RefSeq" id="WP_127186984.1">
    <property type="nucleotide sequence ID" value="NZ_RZNJ01000001.1"/>
</dbReference>
<evidence type="ECO:0000256" key="2">
    <source>
        <dbReference type="ARBA" id="ARBA00022723"/>
    </source>
</evidence>
<keyword evidence="2" id="KW-0479">Metal-binding</keyword>
<dbReference type="Pfam" id="PF02746">
    <property type="entry name" value="MR_MLE_N"/>
    <property type="match status" value="1"/>
</dbReference>
<keyword evidence="3" id="KW-0460">Magnesium</keyword>
<keyword evidence="10" id="KW-1185">Reference proteome</keyword>
<evidence type="ECO:0000256" key="5">
    <source>
        <dbReference type="ARBA" id="ARBA00063011"/>
    </source>
</evidence>
<dbReference type="InterPro" id="IPR013341">
    <property type="entry name" value="Mandelate_racemase_N_dom"/>
</dbReference>
<dbReference type="InterPro" id="IPR036849">
    <property type="entry name" value="Enolase-like_C_sf"/>
</dbReference>
<dbReference type="SMART" id="SM00922">
    <property type="entry name" value="MR_MLE"/>
    <property type="match status" value="1"/>
</dbReference>
<accession>A0A433XLG4</accession>
<evidence type="ECO:0000313" key="10">
    <source>
        <dbReference type="Proteomes" id="UP000281547"/>
    </source>
</evidence>
<dbReference type="InterPro" id="IPR013342">
    <property type="entry name" value="Mandelate_racemase_C"/>
</dbReference>
<evidence type="ECO:0000256" key="6">
    <source>
        <dbReference type="ARBA" id="ARBA00067087"/>
    </source>
</evidence>
<dbReference type="InterPro" id="IPR029017">
    <property type="entry name" value="Enolase-like_N"/>
</dbReference>
<dbReference type="PANTHER" id="PTHR13794:SF58">
    <property type="entry name" value="MITOCHONDRIAL ENOLASE SUPERFAMILY MEMBER 1"/>
    <property type="match status" value="1"/>
</dbReference>
<dbReference type="FunFam" id="3.20.20.120:FF:000005">
    <property type="entry name" value="Putative L-rhamnonate dehydratase"/>
    <property type="match status" value="1"/>
</dbReference>
<dbReference type="GO" id="GO:0016052">
    <property type="term" value="P:carbohydrate catabolic process"/>
    <property type="evidence" value="ECO:0007669"/>
    <property type="project" value="TreeGrafter"/>
</dbReference>
<dbReference type="Gene3D" id="3.30.390.10">
    <property type="entry name" value="Enolase-like, N-terminal domain"/>
    <property type="match status" value="1"/>
</dbReference>
<name>A0A433XLG4_9HYPH</name>
<proteinExistence type="inferred from homology"/>
<dbReference type="AlphaFoldDB" id="A0A433XLG4"/>
<dbReference type="SFLD" id="SFLDS00001">
    <property type="entry name" value="Enolase"/>
    <property type="match status" value="1"/>
</dbReference>
<dbReference type="NCBIfam" id="NF011968">
    <property type="entry name" value="PRK15440.1"/>
    <property type="match status" value="1"/>
</dbReference>
<dbReference type="SUPFAM" id="SSF54826">
    <property type="entry name" value="Enolase N-terminal domain-like"/>
    <property type="match status" value="1"/>
</dbReference>
<evidence type="ECO:0000259" key="8">
    <source>
        <dbReference type="SMART" id="SM00922"/>
    </source>
</evidence>
<dbReference type="GO" id="GO:0050032">
    <property type="term" value="F:L-rhamnonate dehydratase activity"/>
    <property type="evidence" value="ECO:0007669"/>
    <property type="project" value="UniProtKB-EC"/>
</dbReference>